<evidence type="ECO:0000313" key="1">
    <source>
        <dbReference type="EMBL" id="GAI69243.1"/>
    </source>
</evidence>
<gene>
    <name evidence="1" type="ORF">S12H4_09081</name>
</gene>
<accession>X1QLW2</accession>
<comment type="caution">
    <text evidence="1">The sequence shown here is derived from an EMBL/GenBank/DDBJ whole genome shotgun (WGS) entry which is preliminary data.</text>
</comment>
<protein>
    <submittedName>
        <fullName evidence="1">Uncharacterized protein</fullName>
    </submittedName>
</protein>
<reference evidence="1" key="1">
    <citation type="journal article" date="2014" name="Front. Microbiol.">
        <title>High frequency of phylogenetically diverse reductive dehalogenase-homologous genes in deep subseafloor sedimentary metagenomes.</title>
        <authorList>
            <person name="Kawai M."/>
            <person name="Futagami T."/>
            <person name="Toyoda A."/>
            <person name="Takaki Y."/>
            <person name="Nishi S."/>
            <person name="Hori S."/>
            <person name="Arai W."/>
            <person name="Tsubouchi T."/>
            <person name="Morono Y."/>
            <person name="Uchiyama I."/>
            <person name="Ito T."/>
            <person name="Fujiyama A."/>
            <person name="Inagaki F."/>
            <person name="Takami H."/>
        </authorList>
    </citation>
    <scope>NUCLEOTIDE SEQUENCE</scope>
    <source>
        <strain evidence="1">Expedition CK06-06</strain>
    </source>
</reference>
<sequence>LKKIAEKKGIETHKIKQADLIRALEECER</sequence>
<feature type="non-terminal residue" evidence="1">
    <location>
        <position position="1"/>
    </location>
</feature>
<name>X1QLW2_9ZZZZ</name>
<organism evidence="1">
    <name type="scientific">marine sediment metagenome</name>
    <dbReference type="NCBI Taxonomy" id="412755"/>
    <lineage>
        <taxon>unclassified sequences</taxon>
        <taxon>metagenomes</taxon>
        <taxon>ecological metagenomes</taxon>
    </lineage>
</organism>
<dbReference type="AlphaFoldDB" id="X1QLW2"/>
<proteinExistence type="predicted"/>
<dbReference type="EMBL" id="BARW01003621">
    <property type="protein sequence ID" value="GAI69243.1"/>
    <property type="molecule type" value="Genomic_DNA"/>
</dbReference>